<comment type="subcellular location">
    <subcellularLocation>
        <location evidence="1">Mitochondrion inner membrane</location>
    </subcellularLocation>
</comment>
<comment type="caution">
    <text evidence="6">The sequence shown here is derived from an EMBL/GenBank/DDBJ whole genome shotgun (WGS) entry which is preliminary data.</text>
</comment>
<keyword evidence="3" id="KW-0496">Mitochondrion</keyword>
<dbReference type="EMBL" id="MUNK01000133">
    <property type="protein sequence ID" value="OTA30687.1"/>
    <property type="molecule type" value="Genomic_DNA"/>
</dbReference>
<keyword evidence="5" id="KW-0812">Transmembrane</keyword>
<keyword evidence="4 5" id="KW-0472">Membrane</keyword>
<evidence type="ECO:0000313" key="6">
    <source>
        <dbReference type="EMBL" id="OTA30687.1"/>
    </source>
</evidence>
<protein>
    <submittedName>
        <fullName evidence="6">Uncharacterized protein</fullName>
    </submittedName>
</protein>
<dbReference type="OrthoDB" id="5511599at2759"/>
<accession>A0A1Z5T3R0</accession>
<keyword evidence="2" id="KW-0999">Mitochondrion inner membrane</keyword>
<name>A0A1Z5T3R0_HORWE</name>
<dbReference type="InterPro" id="IPR039297">
    <property type="entry name" value="COX7a"/>
</dbReference>
<organism evidence="6 8">
    <name type="scientific">Hortaea werneckii EXF-2000</name>
    <dbReference type="NCBI Taxonomy" id="1157616"/>
    <lineage>
        <taxon>Eukaryota</taxon>
        <taxon>Fungi</taxon>
        <taxon>Dikarya</taxon>
        <taxon>Ascomycota</taxon>
        <taxon>Pezizomycotina</taxon>
        <taxon>Dothideomycetes</taxon>
        <taxon>Dothideomycetidae</taxon>
        <taxon>Mycosphaerellales</taxon>
        <taxon>Teratosphaeriaceae</taxon>
        <taxon>Hortaea</taxon>
    </lineage>
</organism>
<evidence type="ECO:0000313" key="7">
    <source>
        <dbReference type="EMBL" id="OTA32552.1"/>
    </source>
</evidence>
<dbReference type="Pfam" id="PF02238">
    <property type="entry name" value="COX7a"/>
    <property type="match status" value="1"/>
</dbReference>
<evidence type="ECO:0000256" key="2">
    <source>
        <dbReference type="ARBA" id="ARBA00022792"/>
    </source>
</evidence>
<dbReference type="InParanoid" id="A0A1Z5T3R0"/>
<evidence type="ECO:0000256" key="3">
    <source>
        <dbReference type="ARBA" id="ARBA00023128"/>
    </source>
</evidence>
<keyword evidence="8" id="KW-1185">Reference proteome</keyword>
<gene>
    <name evidence="7" type="ORF">BTJ68_06783</name>
    <name evidence="6" type="ORF">BTJ68_09429</name>
</gene>
<evidence type="ECO:0000256" key="4">
    <source>
        <dbReference type="ARBA" id="ARBA00023136"/>
    </source>
</evidence>
<dbReference type="Proteomes" id="UP000194280">
    <property type="component" value="Unassembled WGS sequence"/>
</dbReference>
<evidence type="ECO:0000256" key="1">
    <source>
        <dbReference type="ARBA" id="ARBA00004273"/>
    </source>
</evidence>
<reference evidence="6 8" key="1">
    <citation type="submission" date="2017-01" db="EMBL/GenBank/DDBJ databases">
        <title>The recent genome duplication of the halophilic yeast Hortaea werneckii: insights from long-read sequencing.</title>
        <authorList>
            <person name="Sinha S."/>
            <person name="Flibotte S."/>
            <person name="Neira M."/>
            <person name="Lenassi M."/>
            <person name="Gostincar C."/>
            <person name="Stajich J.E."/>
            <person name="Nislow C.E."/>
        </authorList>
    </citation>
    <scope>NUCLEOTIDE SEQUENCE [LARGE SCALE GENOMIC DNA]</scope>
    <source>
        <strain evidence="6 8">EXF-2000</strain>
    </source>
</reference>
<evidence type="ECO:0000313" key="8">
    <source>
        <dbReference type="Proteomes" id="UP000194280"/>
    </source>
</evidence>
<dbReference type="VEuPathDB" id="FungiDB:BTJ68_09429"/>
<dbReference type="VEuPathDB" id="FungiDB:BTJ68_06783"/>
<keyword evidence="5" id="KW-1133">Transmembrane helix</keyword>
<dbReference type="STRING" id="1157616.A0A1Z5T3R0"/>
<proteinExistence type="predicted"/>
<dbReference type="EMBL" id="MUNK01000091">
    <property type="protein sequence ID" value="OTA32552.1"/>
    <property type="molecule type" value="Genomic_DNA"/>
</dbReference>
<dbReference type="AlphaFoldDB" id="A0A1Z5T3R0"/>
<dbReference type="GO" id="GO:0005743">
    <property type="term" value="C:mitochondrial inner membrane"/>
    <property type="evidence" value="ECO:0007669"/>
    <property type="project" value="UniProtKB-SubCell"/>
</dbReference>
<evidence type="ECO:0000256" key="5">
    <source>
        <dbReference type="SAM" id="Phobius"/>
    </source>
</evidence>
<sequence length="80" mass="9436">MRAAMRLRAAAPQFPGLYRKNNVPAWQRLHQNHHDGLRQWDKGPYAKYMLYPYYALLIGTSAGTMYMMCRMVLGKKTWWG</sequence>
<feature type="transmembrane region" description="Helical" evidence="5">
    <location>
        <begin position="51"/>
        <end position="73"/>
    </location>
</feature>